<name>A0A0A8ZKK0_ARUDO</name>
<feature type="compositionally biased region" description="Basic and acidic residues" evidence="1">
    <location>
        <begin position="26"/>
        <end position="37"/>
    </location>
</feature>
<reference evidence="2" key="2">
    <citation type="journal article" date="2015" name="Data Brief">
        <title>Shoot transcriptome of the giant reed, Arundo donax.</title>
        <authorList>
            <person name="Barrero R.A."/>
            <person name="Guerrero F.D."/>
            <person name="Moolhuijzen P."/>
            <person name="Goolsby J.A."/>
            <person name="Tidwell J."/>
            <person name="Bellgard S.E."/>
            <person name="Bellgard M.I."/>
        </authorList>
    </citation>
    <scope>NUCLEOTIDE SEQUENCE</scope>
    <source>
        <tissue evidence="2">Shoot tissue taken approximately 20 cm above the soil surface</tissue>
    </source>
</reference>
<sequence>MQQNVQDPVMNPEVCNSHNMNSLPEAAHDSEQQEIRLYDNLSIE</sequence>
<evidence type="ECO:0000256" key="1">
    <source>
        <dbReference type="SAM" id="MobiDB-lite"/>
    </source>
</evidence>
<dbReference type="AlphaFoldDB" id="A0A0A8ZKK0"/>
<accession>A0A0A8ZKK0</accession>
<protein>
    <submittedName>
        <fullName evidence="2">Uncharacterized protein</fullName>
    </submittedName>
</protein>
<dbReference type="EMBL" id="GBRH01259702">
    <property type="protein sequence ID" value="JAD38193.1"/>
    <property type="molecule type" value="Transcribed_RNA"/>
</dbReference>
<reference evidence="2" key="1">
    <citation type="submission" date="2014-09" db="EMBL/GenBank/DDBJ databases">
        <authorList>
            <person name="Magalhaes I.L.F."/>
            <person name="Oliveira U."/>
            <person name="Santos F.R."/>
            <person name="Vidigal T.H.D.A."/>
            <person name="Brescovit A.D."/>
            <person name="Santos A.J."/>
        </authorList>
    </citation>
    <scope>NUCLEOTIDE SEQUENCE</scope>
    <source>
        <tissue evidence="2">Shoot tissue taken approximately 20 cm above the soil surface</tissue>
    </source>
</reference>
<proteinExistence type="predicted"/>
<feature type="region of interest" description="Disordered" evidence="1">
    <location>
        <begin position="1"/>
        <end position="44"/>
    </location>
</feature>
<evidence type="ECO:0000313" key="2">
    <source>
        <dbReference type="EMBL" id="JAD38193.1"/>
    </source>
</evidence>
<organism evidence="2">
    <name type="scientific">Arundo donax</name>
    <name type="common">Giant reed</name>
    <name type="synonym">Donax arundinaceus</name>
    <dbReference type="NCBI Taxonomy" id="35708"/>
    <lineage>
        <taxon>Eukaryota</taxon>
        <taxon>Viridiplantae</taxon>
        <taxon>Streptophyta</taxon>
        <taxon>Embryophyta</taxon>
        <taxon>Tracheophyta</taxon>
        <taxon>Spermatophyta</taxon>
        <taxon>Magnoliopsida</taxon>
        <taxon>Liliopsida</taxon>
        <taxon>Poales</taxon>
        <taxon>Poaceae</taxon>
        <taxon>PACMAD clade</taxon>
        <taxon>Arundinoideae</taxon>
        <taxon>Arundineae</taxon>
        <taxon>Arundo</taxon>
    </lineage>
</organism>